<dbReference type="InterPro" id="IPR006626">
    <property type="entry name" value="PbH1"/>
</dbReference>
<comment type="caution">
    <text evidence="2">The sequence shown here is derived from an EMBL/GenBank/DDBJ whole genome shotgun (WGS) entry which is preliminary data.</text>
</comment>
<dbReference type="Gene3D" id="2.160.20.10">
    <property type="entry name" value="Single-stranded right-handed beta-helix, Pectin lyase-like"/>
    <property type="match status" value="1"/>
</dbReference>
<keyword evidence="1" id="KW-0732">Signal</keyword>
<sequence length="574" mass="61678">MKKSLRLSMMLLGFMLFGYLQQAQATTYYVDFDYGSDAANGLATTSSWKNIPGTKTAGNGGFLSAGGWKRLVAGDVVIVKGGSKHTSQGGGMIQVDSTWYDNGTASSPVTIKGDPTWGSGQSVIDGSGITVPNWAGLVNISKRDYIVFDGGANGIKVQNSGYNGFQTTGNYNTLRNVEVYNSIWANVIFVSPSYPTTFLQGATIDRVVAHKTGINDDWAANIFLTYVNNAVISNCTAYDSNTGSDGIHLGSCTNSWVLNCIVHNNGEQGVDVSKDGDNKNRDDSWNVTVRDCIGYSNYKQNFDSNSSSRDIYFINNTAWDTAESEKGDGNFQVYEGGSRVFFINNTSAASNDFGYGIAWWGAYYNLASGTYNIYLINNVSSGDTGKSVQVENDYSGRSYSVKYYNSLFNSTYGGYVVTDKSANYTSSNVVNASGGWNGVSCMSSDPLYTLLGSTWDTTNLQLQSSSPALNKGVFPFTTSASGSGTTLTLNKLVTDIDARMVFRPGDTIQIEGSGRYQIASVPSANQIILTTAATWQSGKGAWMPWPNQKLDIGVIKTPTTTVKIPSAPVLLSAS</sequence>
<reference evidence="2 3" key="1">
    <citation type="submission" date="2019-04" db="EMBL/GenBank/DDBJ databases">
        <title>Geobacter oryzae sp. nov., ferric-reducing bacteria isolated from paddy soil.</title>
        <authorList>
            <person name="Xu Z."/>
            <person name="Masuda Y."/>
            <person name="Itoh H."/>
            <person name="Senoo K."/>
        </authorList>
    </citation>
    <scope>NUCLEOTIDE SEQUENCE [LARGE SCALE GENOMIC DNA]</scope>
    <source>
        <strain evidence="2 3">Red111</strain>
    </source>
</reference>
<protein>
    <submittedName>
        <fullName evidence="2">Right-handed parallel beta-helix repeat-containing protein</fullName>
    </submittedName>
</protein>
<dbReference type="EMBL" id="SRSC01000002">
    <property type="protein sequence ID" value="TGU72341.1"/>
    <property type="molecule type" value="Genomic_DNA"/>
</dbReference>
<proteinExistence type="predicted"/>
<evidence type="ECO:0000313" key="2">
    <source>
        <dbReference type="EMBL" id="TGU72341.1"/>
    </source>
</evidence>
<feature type="chain" id="PRO_5020715570" evidence="1">
    <location>
        <begin position="26"/>
        <end position="574"/>
    </location>
</feature>
<evidence type="ECO:0000313" key="3">
    <source>
        <dbReference type="Proteomes" id="UP000306416"/>
    </source>
</evidence>
<gene>
    <name evidence="2" type="ORF">E4633_08485</name>
</gene>
<name>A0A4S1CFQ2_9BACT</name>
<dbReference type="SUPFAM" id="SSF51126">
    <property type="entry name" value="Pectin lyase-like"/>
    <property type="match status" value="1"/>
</dbReference>
<keyword evidence="3" id="KW-1185">Reference proteome</keyword>
<accession>A0A4S1CFQ2</accession>
<evidence type="ECO:0000256" key="1">
    <source>
        <dbReference type="SAM" id="SignalP"/>
    </source>
</evidence>
<feature type="signal peptide" evidence="1">
    <location>
        <begin position="1"/>
        <end position="25"/>
    </location>
</feature>
<dbReference type="RefSeq" id="WP_135869823.1">
    <property type="nucleotide sequence ID" value="NZ_SRSC01000002.1"/>
</dbReference>
<dbReference type="SMART" id="SM00710">
    <property type="entry name" value="PbH1"/>
    <property type="match status" value="7"/>
</dbReference>
<dbReference type="InterPro" id="IPR011050">
    <property type="entry name" value="Pectin_lyase_fold/virulence"/>
</dbReference>
<dbReference type="InterPro" id="IPR012334">
    <property type="entry name" value="Pectin_lyas_fold"/>
</dbReference>
<dbReference type="AlphaFoldDB" id="A0A4S1CFQ2"/>
<organism evidence="2 3">
    <name type="scientific">Geomonas terrae</name>
    <dbReference type="NCBI Taxonomy" id="2562681"/>
    <lineage>
        <taxon>Bacteria</taxon>
        <taxon>Pseudomonadati</taxon>
        <taxon>Thermodesulfobacteriota</taxon>
        <taxon>Desulfuromonadia</taxon>
        <taxon>Geobacterales</taxon>
        <taxon>Geobacteraceae</taxon>
        <taxon>Geomonas</taxon>
    </lineage>
</organism>
<dbReference type="Proteomes" id="UP000306416">
    <property type="component" value="Unassembled WGS sequence"/>
</dbReference>